<keyword evidence="2" id="KW-0805">Transcription regulation</keyword>
<evidence type="ECO:0000259" key="7">
    <source>
        <dbReference type="Pfam" id="PF08281"/>
    </source>
</evidence>
<evidence type="ECO:0008006" key="10">
    <source>
        <dbReference type="Google" id="ProtNLM"/>
    </source>
</evidence>
<dbReference type="RefSeq" id="WP_037296706.1">
    <property type="nucleotide sequence ID" value="NZ_ATAX01000008.1"/>
</dbReference>
<dbReference type="NCBIfam" id="TIGR02937">
    <property type="entry name" value="sigma70-ECF"/>
    <property type="match status" value="1"/>
</dbReference>
<keyword evidence="4" id="KW-0238">DNA-binding</keyword>
<dbReference type="InterPro" id="IPR013325">
    <property type="entry name" value="RNA_pol_sigma_r2"/>
</dbReference>
<dbReference type="Gene3D" id="1.10.1740.10">
    <property type="match status" value="1"/>
</dbReference>
<evidence type="ECO:0000259" key="6">
    <source>
        <dbReference type="Pfam" id="PF04542"/>
    </source>
</evidence>
<dbReference type="GO" id="GO:0006352">
    <property type="term" value="P:DNA-templated transcription initiation"/>
    <property type="evidence" value="ECO:0007669"/>
    <property type="project" value="InterPro"/>
</dbReference>
<evidence type="ECO:0000313" key="9">
    <source>
        <dbReference type="Proteomes" id="UP000019365"/>
    </source>
</evidence>
<evidence type="ECO:0000313" key="8">
    <source>
        <dbReference type="EMBL" id="EWM54763.1"/>
    </source>
</evidence>
<dbReference type="SUPFAM" id="SSF88946">
    <property type="entry name" value="Sigma2 domain of RNA polymerase sigma factors"/>
    <property type="match status" value="1"/>
</dbReference>
<feature type="domain" description="RNA polymerase sigma factor 70 region 4 type 2" evidence="7">
    <location>
        <begin position="121"/>
        <end position="172"/>
    </location>
</feature>
<dbReference type="Pfam" id="PF04542">
    <property type="entry name" value="Sigma70_r2"/>
    <property type="match status" value="1"/>
</dbReference>
<protein>
    <recommendedName>
        <fullName evidence="10">RNA polymerase subunit sigma-24</fullName>
    </recommendedName>
</protein>
<keyword evidence="3" id="KW-0731">Sigma factor</keyword>
<dbReference type="OrthoDB" id="1706725at2"/>
<dbReference type="InterPro" id="IPR007627">
    <property type="entry name" value="RNA_pol_sigma70_r2"/>
</dbReference>
<dbReference type="Pfam" id="PF08281">
    <property type="entry name" value="Sigma70_r4_2"/>
    <property type="match status" value="1"/>
</dbReference>
<keyword evidence="9" id="KW-1185">Reference proteome</keyword>
<dbReference type="InterPro" id="IPR013324">
    <property type="entry name" value="RNA_pol_sigma_r3/r4-like"/>
</dbReference>
<dbReference type="PANTHER" id="PTHR43133:SF8">
    <property type="entry name" value="RNA POLYMERASE SIGMA FACTOR HI_1459-RELATED"/>
    <property type="match status" value="1"/>
</dbReference>
<evidence type="ECO:0000256" key="5">
    <source>
        <dbReference type="ARBA" id="ARBA00023163"/>
    </source>
</evidence>
<feature type="domain" description="RNA polymerase sigma-70 region 2" evidence="6">
    <location>
        <begin position="27"/>
        <end position="89"/>
    </location>
</feature>
<keyword evidence="5" id="KW-0804">Transcription</keyword>
<dbReference type="Gene3D" id="1.10.10.10">
    <property type="entry name" value="Winged helix-like DNA-binding domain superfamily/Winged helix DNA-binding domain"/>
    <property type="match status" value="1"/>
</dbReference>
<evidence type="ECO:0000256" key="1">
    <source>
        <dbReference type="ARBA" id="ARBA00010641"/>
    </source>
</evidence>
<dbReference type="CDD" id="cd06171">
    <property type="entry name" value="Sigma70_r4"/>
    <property type="match status" value="1"/>
</dbReference>
<sequence>MDNGASSYRRFRDNGDVHGLDEIIIEYSDGLILYLTSVVGNIQTAEELAEDTFVLLGTKKPKFREKSSFKTWLYAIGRNIAIDHLRKYTKKSCVSIEDTPESISDEADVEEAYIKKEQQIIVHKAMRKLPPKYQQVLWLIYFEGFSSKEAAKIMKKSLRSVESILYRARKSLRSQLETEGFEYVET</sequence>
<accession>W7ULW8</accession>
<dbReference type="eggNOG" id="COG1595">
    <property type="taxonomic scope" value="Bacteria"/>
</dbReference>
<comment type="caution">
    <text evidence="8">The sequence shown here is derived from an EMBL/GenBank/DDBJ whole genome shotgun (WGS) entry which is preliminary data.</text>
</comment>
<dbReference type="Proteomes" id="UP000019365">
    <property type="component" value="Unassembled WGS sequence"/>
</dbReference>
<evidence type="ECO:0000256" key="3">
    <source>
        <dbReference type="ARBA" id="ARBA00023082"/>
    </source>
</evidence>
<dbReference type="SUPFAM" id="SSF88659">
    <property type="entry name" value="Sigma3 and sigma4 domains of RNA polymerase sigma factors"/>
    <property type="match status" value="1"/>
</dbReference>
<dbReference type="PANTHER" id="PTHR43133">
    <property type="entry name" value="RNA POLYMERASE ECF-TYPE SIGMA FACTO"/>
    <property type="match status" value="1"/>
</dbReference>
<dbReference type="InterPro" id="IPR036388">
    <property type="entry name" value="WH-like_DNA-bd_sf"/>
</dbReference>
<gene>
    <name evidence="8" type="ORF">RF007C_10515</name>
</gene>
<dbReference type="GO" id="GO:0016987">
    <property type="term" value="F:sigma factor activity"/>
    <property type="evidence" value="ECO:0007669"/>
    <property type="project" value="UniProtKB-KW"/>
</dbReference>
<name>W7ULW8_RUMFL</name>
<evidence type="ECO:0000256" key="4">
    <source>
        <dbReference type="ARBA" id="ARBA00023125"/>
    </source>
</evidence>
<dbReference type="AlphaFoldDB" id="W7ULW8"/>
<dbReference type="EMBL" id="ATAX01000008">
    <property type="protein sequence ID" value="EWM54763.1"/>
    <property type="molecule type" value="Genomic_DNA"/>
</dbReference>
<dbReference type="InterPro" id="IPR014284">
    <property type="entry name" value="RNA_pol_sigma-70_dom"/>
</dbReference>
<proteinExistence type="inferred from homology"/>
<dbReference type="InterPro" id="IPR013249">
    <property type="entry name" value="RNA_pol_sigma70_r4_t2"/>
</dbReference>
<dbReference type="InterPro" id="IPR039425">
    <property type="entry name" value="RNA_pol_sigma-70-like"/>
</dbReference>
<reference evidence="8 9" key="1">
    <citation type="journal article" date="2014" name="PLoS ONE">
        <title>Rumen cellulosomics: divergent fiber-degrading strategies revealed by comparative genome-wide analysis of six ruminococcal strains.</title>
        <authorList>
            <person name="Dassa B."/>
            <person name="Borovok I."/>
            <person name="Ruimy-Israeli V."/>
            <person name="Lamed R."/>
            <person name="Flint H.J."/>
            <person name="Duncan S.H."/>
            <person name="Henrissat B."/>
            <person name="Coutinho P."/>
            <person name="Morrison M."/>
            <person name="Mosoni P."/>
            <person name="Yeoman C.J."/>
            <person name="White B.A."/>
            <person name="Bayer E.A."/>
        </authorList>
    </citation>
    <scope>NUCLEOTIDE SEQUENCE [LARGE SCALE GENOMIC DNA]</scope>
    <source>
        <strain evidence="8 9">007c</strain>
    </source>
</reference>
<dbReference type="PATRIC" id="fig|1341157.4.peg.378"/>
<comment type="similarity">
    <text evidence="1">Belongs to the sigma-70 factor family. ECF subfamily.</text>
</comment>
<evidence type="ECO:0000256" key="2">
    <source>
        <dbReference type="ARBA" id="ARBA00023015"/>
    </source>
</evidence>
<organism evidence="8 9">
    <name type="scientific">Ruminococcus flavefaciens 007c</name>
    <dbReference type="NCBI Taxonomy" id="1341157"/>
    <lineage>
        <taxon>Bacteria</taxon>
        <taxon>Bacillati</taxon>
        <taxon>Bacillota</taxon>
        <taxon>Clostridia</taxon>
        <taxon>Eubacteriales</taxon>
        <taxon>Oscillospiraceae</taxon>
        <taxon>Ruminococcus</taxon>
    </lineage>
</organism>
<dbReference type="GO" id="GO:0003677">
    <property type="term" value="F:DNA binding"/>
    <property type="evidence" value="ECO:0007669"/>
    <property type="project" value="UniProtKB-KW"/>
</dbReference>